<protein>
    <submittedName>
        <fullName evidence="2">Uncharacterized protein</fullName>
    </submittedName>
</protein>
<accession>A0A7L9U9E4</accession>
<dbReference type="AlphaFoldDB" id="A0A7L9U9E4"/>
<sequence length="152" mass="16743">MIPLHPILRRRWLPCALVGAFLLAFLWGALAPLRTPSQERGFTFPGPAAAGERGAMLPRSIRLTLGVQDVLLLRNHDRRPHVFGPLQLLPGQEFRLPFEQAGIYPVACPDVPGGTLTVQVVALPDPGWDRLRWRLEALGQALRTLPLVAPQG</sequence>
<evidence type="ECO:0000313" key="3">
    <source>
        <dbReference type="Proteomes" id="UP000593875"/>
    </source>
</evidence>
<dbReference type="Proteomes" id="UP000593875">
    <property type="component" value="Chromosome"/>
</dbReference>
<evidence type="ECO:0000256" key="1">
    <source>
        <dbReference type="SAM" id="Phobius"/>
    </source>
</evidence>
<feature type="transmembrane region" description="Helical" evidence="1">
    <location>
        <begin position="12"/>
        <end position="30"/>
    </location>
</feature>
<gene>
    <name evidence="2" type="ORF">LPB04_09510</name>
</gene>
<dbReference type="EMBL" id="CP062941">
    <property type="protein sequence ID" value="QOL51460.1"/>
    <property type="molecule type" value="Genomic_DNA"/>
</dbReference>
<name>A0A7L9U9E4_9BURK</name>
<keyword evidence="1" id="KW-1133">Transmembrane helix</keyword>
<keyword evidence="1" id="KW-0472">Membrane</keyword>
<organism evidence="2 3">
    <name type="scientific">Massilia litorea</name>
    <dbReference type="NCBI Taxonomy" id="2769491"/>
    <lineage>
        <taxon>Bacteria</taxon>
        <taxon>Pseudomonadati</taxon>
        <taxon>Pseudomonadota</taxon>
        <taxon>Betaproteobacteria</taxon>
        <taxon>Burkholderiales</taxon>
        <taxon>Oxalobacteraceae</taxon>
        <taxon>Telluria group</taxon>
        <taxon>Massilia</taxon>
    </lineage>
</organism>
<proteinExistence type="predicted"/>
<reference evidence="2 3" key="1">
    <citation type="submission" date="2020-10" db="EMBL/GenBank/DDBJ databases">
        <title>Genome sequencing of Massilia sp. LPB0304.</title>
        <authorList>
            <person name="Kim J."/>
        </authorList>
    </citation>
    <scope>NUCLEOTIDE SEQUENCE [LARGE SCALE GENOMIC DNA]</scope>
    <source>
        <strain evidence="2 3">LPB0304</strain>
    </source>
</reference>
<dbReference type="KEGG" id="mlir:LPB04_09510"/>
<evidence type="ECO:0000313" key="2">
    <source>
        <dbReference type="EMBL" id="QOL51460.1"/>
    </source>
</evidence>
<keyword evidence="1" id="KW-0812">Transmembrane</keyword>
<dbReference type="RefSeq" id="WP_193688434.1">
    <property type="nucleotide sequence ID" value="NZ_CP062941.1"/>
</dbReference>
<keyword evidence="3" id="KW-1185">Reference proteome</keyword>